<protein>
    <submittedName>
        <fullName evidence="2">Coat F domain-containing protein</fullName>
    </submittedName>
</protein>
<evidence type="ECO:0000313" key="2">
    <source>
        <dbReference type="EMBL" id="SDH68735.1"/>
    </source>
</evidence>
<gene>
    <name evidence="2" type="ORF">SAMN05216352_102208</name>
</gene>
<dbReference type="Proteomes" id="UP000199017">
    <property type="component" value="Unassembled WGS sequence"/>
</dbReference>
<accession>A0A1G8EFP5</accession>
<dbReference type="InterPro" id="IPR012347">
    <property type="entry name" value="Ferritin-like"/>
</dbReference>
<feature type="compositionally biased region" description="Polar residues" evidence="1">
    <location>
        <begin position="1"/>
        <end position="19"/>
    </location>
</feature>
<sequence length="111" mass="12889">MPGSNKIQNPKTEVPQTPEMNDHDFLNDMLTTEKYMTDSYSTAMNEASHQDLYNDISIFFNETQNVQRDLFNLMFEKGWYSFEAADQQTMDQTFQQFSGYNSQLPTGGMTQ</sequence>
<evidence type="ECO:0000313" key="3">
    <source>
        <dbReference type="Proteomes" id="UP000199017"/>
    </source>
</evidence>
<dbReference type="Pfam" id="PF07875">
    <property type="entry name" value="Coat_F"/>
    <property type="match status" value="1"/>
</dbReference>
<proteinExistence type="predicted"/>
<evidence type="ECO:0000256" key="1">
    <source>
        <dbReference type="SAM" id="MobiDB-lite"/>
    </source>
</evidence>
<keyword evidence="3" id="KW-1185">Reference proteome</keyword>
<dbReference type="STRING" id="930129.SAMN05216352_102208"/>
<dbReference type="InterPro" id="IPR012851">
    <property type="entry name" value="Spore_coat_CotF-like"/>
</dbReference>
<dbReference type="AlphaFoldDB" id="A0A1G8EFP5"/>
<dbReference type="RefSeq" id="WP_091581286.1">
    <property type="nucleotide sequence ID" value="NZ_FNDU01000002.1"/>
</dbReference>
<dbReference type="Gene3D" id="1.20.1260.10">
    <property type="match status" value="1"/>
</dbReference>
<name>A0A1G8EFP5_9BACI</name>
<reference evidence="2 3" key="1">
    <citation type="submission" date="2016-10" db="EMBL/GenBank/DDBJ databases">
        <authorList>
            <person name="de Groot N.N."/>
        </authorList>
    </citation>
    <scope>NUCLEOTIDE SEQUENCE [LARGE SCALE GENOMIC DNA]</scope>
    <source>
        <strain evidence="3">P4B,CCM 7963,CECT 7998,DSM 25260,IBRC-M 10614,KCTC 13821</strain>
    </source>
</reference>
<organism evidence="2 3">
    <name type="scientific">Alteribacillus bidgolensis</name>
    <dbReference type="NCBI Taxonomy" id="930129"/>
    <lineage>
        <taxon>Bacteria</taxon>
        <taxon>Bacillati</taxon>
        <taxon>Bacillota</taxon>
        <taxon>Bacilli</taxon>
        <taxon>Bacillales</taxon>
        <taxon>Bacillaceae</taxon>
        <taxon>Alteribacillus</taxon>
    </lineage>
</organism>
<feature type="region of interest" description="Disordered" evidence="1">
    <location>
        <begin position="1"/>
        <end position="21"/>
    </location>
</feature>
<dbReference type="EMBL" id="FNDU01000002">
    <property type="protein sequence ID" value="SDH68735.1"/>
    <property type="molecule type" value="Genomic_DNA"/>
</dbReference>
<dbReference type="OrthoDB" id="1647790at2"/>